<name>A0A1N7FLU9_9EURY</name>
<feature type="domain" description="UspA" evidence="2">
    <location>
        <begin position="2"/>
        <end position="139"/>
    </location>
</feature>
<dbReference type="InterPro" id="IPR006016">
    <property type="entry name" value="UspA"/>
</dbReference>
<dbReference type="SUPFAM" id="SSF52402">
    <property type="entry name" value="Adenine nucleotide alpha hydrolases-like"/>
    <property type="match status" value="1"/>
</dbReference>
<keyword evidence="4" id="KW-1185">Reference proteome</keyword>
<evidence type="ECO:0000259" key="2">
    <source>
        <dbReference type="Pfam" id="PF00582"/>
    </source>
</evidence>
<accession>A0A1N7FLU9</accession>
<dbReference type="EMBL" id="FTNR01000007">
    <property type="protein sequence ID" value="SIS01329.1"/>
    <property type="molecule type" value="Genomic_DNA"/>
</dbReference>
<dbReference type="Pfam" id="PF00582">
    <property type="entry name" value="Usp"/>
    <property type="match status" value="1"/>
</dbReference>
<dbReference type="RefSeq" id="WP_076609308.1">
    <property type="nucleotide sequence ID" value="NZ_FTNR01000007.1"/>
</dbReference>
<dbReference type="PANTHER" id="PTHR46268">
    <property type="entry name" value="STRESS RESPONSE PROTEIN NHAX"/>
    <property type="match status" value="1"/>
</dbReference>
<dbReference type="AlphaFoldDB" id="A0A1N7FLU9"/>
<protein>
    <submittedName>
        <fullName evidence="3">Nucleotide-binding universal stress protein, UspA family</fullName>
    </submittedName>
</protein>
<evidence type="ECO:0000313" key="4">
    <source>
        <dbReference type="Proteomes" id="UP000185936"/>
    </source>
</evidence>
<evidence type="ECO:0000313" key="3">
    <source>
        <dbReference type="EMBL" id="SIS01329.1"/>
    </source>
</evidence>
<gene>
    <name evidence="3" type="ORF">SAMN05421752_107123</name>
</gene>
<comment type="similarity">
    <text evidence="1">Belongs to the universal stress protein A family.</text>
</comment>
<dbReference type="InterPro" id="IPR006015">
    <property type="entry name" value="Universal_stress_UspA"/>
</dbReference>
<dbReference type="InterPro" id="IPR014729">
    <property type="entry name" value="Rossmann-like_a/b/a_fold"/>
</dbReference>
<dbReference type="STRING" id="308853.SAMN05421752_107123"/>
<dbReference type="Proteomes" id="UP000185936">
    <property type="component" value="Unassembled WGS sequence"/>
</dbReference>
<evidence type="ECO:0000256" key="1">
    <source>
        <dbReference type="ARBA" id="ARBA00008791"/>
    </source>
</evidence>
<organism evidence="3 4">
    <name type="scientific">Natronorubrum thiooxidans</name>
    <dbReference type="NCBI Taxonomy" id="308853"/>
    <lineage>
        <taxon>Archaea</taxon>
        <taxon>Methanobacteriati</taxon>
        <taxon>Methanobacteriota</taxon>
        <taxon>Stenosarchaea group</taxon>
        <taxon>Halobacteria</taxon>
        <taxon>Halobacteriales</taxon>
        <taxon>Natrialbaceae</taxon>
        <taxon>Natronorubrum</taxon>
    </lineage>
</organism>
<reference evidence="4" key="1">
    <citation type="submission" date="2017-01" db="EMBL/GenBank/DDBJ databases">
        <authorList>
            <person name="Varghese N."/>
            <person name="Submissions S."/>
        </authorList>
    </citation>
    <scope>NUCLEOTIDE SEQUENCE [LARGE SCALE GENOMIC DNA]</scope>
    <source>
        <strain evidence="4">type strain: HArc-</strain>
    </source>
</reference>
<dbReference type="OrthoDB" id="281037at2157"/>
<dbReference type="CDD" id="cd00293">
    <property type="entry name" value="USP-like"/>
    <property type="match status" value="1"/>
</dbReference>
<sequence length="144" mass="15738">MHTILLPVDESESRATRAAETVIDLPGGPEEKAVVLVNVSESTKQPWLREFETQRAEGKADPELPDSTNAAYELLMEHGIDVETRFERGDVTDQILAVADEIDADNIIMSGRKKSAAGKMLFGSVTQSVLLESTRPVTVLLDES</sequence>
<proteinExistence type="inferred from homology"/>
<dbReference type="PANTHER" id="PTHR46268:SF6">
    <property type="entry name" value="UNIVERSAL STRESS PROTEIN UP12"/>
    <property type="match status" value="1"/>
</dbReference>
<dbReference type="Gene3D" id="3.40.50.620">
    <property type="entry name" value="HUPs"/>
    <property type="match status" value="1"/>
</dbReference>
<dbReference type="PRINTS" id="PR01438">
    <property type="entry name" value="UNVRSLSTRESS"/>
</dbReference>